<evidence type="ECO:0000313" key="3">
    <source>
        <dbReference type="EMBL" id="QEY60540.1"/>
    </source>
</evidence>
<protein>
    <submittedName>
        <fullName evidence="3">Uncharacterized protein</fullName>
    </submittedName>
</protein>
<dbReference type="PROSITE" id="PS51257">
    <property type="entry name" value="PROKAR_LIPOPROTEIN"/>
    <property type="match status" value="1"/>
</dbReference>
<gene>
    <name evidence="3" type="ORF">FXN65_00225</name>
</gene>
<dbReference type="KEGG" id="plal:FXN65_00225"/>
<dbReference type="AlphaFoldDB" id="A0A5J6QDA5"/>
<dbReference type="Proteomes" id="UP000327179">
    <property type="component" value="Chromosome"/>
</dbReference>
<organism evidence="3 4">
    <name type="scientific">Metapseudomonas lalkuanensis</name>
    <dbReference type="NCBI Taxonomy" id="2604832"/>
    <lineage>
        <taxon>Bacteria</taxon>
        <taxon>Pseudomonadati</taxon>
        <taxon>Pseudomonadota</taxon>
        <taxon>Gammaproteobacteria</taxon>
        <taxon>Pseudomonadales</taxon>
        <taxon>Pseudomonadaceae</taxon>
        <taxon>Metapseudomonas</taxon>
    </lineage>
</organism>
<name>A0A5J6QDA5_9GAMM</name>
<accession>A0A5J6QDA5</accession>
<evidence type="ECO:0000256" key="2">
    <source>
        <dbReference type="SAM" id="SignalP"/>
    </source>
</evidence>
<feature type="chain" id="PRO_5023865211" evidence="2">
    <location>
        <begin position="22"/>
        <end position="202"/>
    </location>
</feature>
<feature type="region of interest" description="Disordered" evidence="1">
    <location>
        <begin position="153"/>
        <end position="202"/>
    </location>
</feature>
<evidence type="ECO:0000256" key="1">
    <source>
        <dbReference type="SAM" id="MobiDB-lite"/>
    </source>
</evidence>
<keyword evidence="4" id="KW-1185">Reference proteome</keyword>
<feature type="compositionally biased region" description="Basic and acidic residues" evidence="1">
    <location>
        <begin position="153"/>
        <end position="184"/>
    </location>
</feature>
<sequence>MKAWLGVALACSTGVAALACATVLLTPVPERLSASGPMPPPAIPPAPALPVAAPAPVIPVEGQGNPLAVAAPERETPRLDQDEAIQLMQWMAEKGDPRSPSLGGLKPRQVATATELADPRQYAALEERQTRELLQAYAGGVQQIPEIRARIEAAEQSGERSASELDEARAALEQLEAMKSRLESEAPQLLPDAGAQSPAKGG</sequence>
<dbReference type="RefSeq" id="WP_151131095.1">
    <property type="nucleotide sequence ID" value="NZ_CP043311.1"/>
</dbReference>
<keyword evidence="2" id="KW-0732">Signal</keyword>
<dbReference type="EMBL" id="CP043311">
    <property type="protein sequence ID" value="QEY60540.1"/>
    <property type="molecule type" value="Genomic_DNA"/>
</dbReference>
<proteinExistence type="predicted"/>
<evidence type="ECO:0000313" key="4">
    <source>
        <dbReference type="Proteomes" id="UP000327179"/>
    </source>
</evidence>
<feature type="signal peptide" evidence="2">
    <location>
        <begin position="1"/>
        <end position="21"/>
    </location>
</feature>
<reference evidence="3 4" key="1">
    <citation type="submission" date="2019-08" db="EMBL/GenBank/DDBJ databases">
        <title>Whole-genome Sequencing of e-waste polymer degrading bacterium Pseudomonas sp. strain PE08.</title>
        <authorList>
            <person name="Kirdat K."/>
            <person name="Debbarma P."/>
            <person name="Narawade N."/>
            <person name="Suyal D."/>
            <person name="Thorat V."/>
            <person name="Shouche Y."/>
            <person name="Goel R."/>
            <person name="Yadav A."/>
        </authorList>
    </citation>
    <scope>NUCLEOTIDE SEQUENCE [LARGE SCALE GENOMIC DNA]</scope>
    <source>
        <strain evidence="3 4">PE08</strain>
    </source>
</reference>